<comment type="similarity">
    <text evidence="2">Belongs to the nucleoporin Nup133 family.</text>
</comment>
<evidence type="ECO:0000256" key="3">
    <source>
        <dbReference type="ARBA" id="ARBA00022448"/>
    </source>
</evidence>
<reference evidence="10" key="1">
    <citation type="journal article" date="2020" name="J Insects Food Feed">
        <title>The yellow mealworm (Tenebrio molitor) genome: a resource for the emerging insects as food and feed industry.</title>
        <authorList>
            <person name="Eriksson T."/>
            <person name="Andere A."/>
            <person name="Kelstrup H."/>
            <person name="Emery V."/>
            <person name="Picard C."/>
        </authorList>
    </citation>
    <scope>NUCLEOTIDE SEQUENCE</scope>
    <source>
        <strain evidence="10">Stoneville</strain>
        <tissue evidence="10">Whole head</tissue>
    </source>
</reference>
<comment type="caution">
    <text evidence="10">The sequence shown here is derived from an EMBL/GenBank/DDBJ whole genome shotgun (WGS) entry which is preliminary data.</text>
</comment>
<dbReference type="InterPro" id="IPR015943">
    <property type="entry name" value="WD40/YVTN_repeat-like_dom_sf"/>
</dbReference>
<evidence type="ECO:0000256" key="5">
    <source>
        <dbReference type="ARBA" id="ARBA00022927"/>
    </source>
</evidence>
<evidence type="ECO:0000256" key="7">
    <source>
        <dbReference type="ARBA" id="ARBA00023242"/>
    </source>
</evidence>
<dbReference type="Proteomes" id="UP000719412">
    <property type="component" value="Unassembled WGS sequence"/>
</dbReference>
<dbReference type="SUPFAM" id="SSF117289">
    <property type="entry name" value="Nucleoporin domain"/>
    <property type="match status" value="1"/>
</dbReference>
<accession>A0A8J6HE12</accession>
<keyword evidence="5" id="KW-0653">Protein transport</keyword>
<sequence>MYLQVFENHRNTIVSARISKDGYAWVVCGRRLLIWQYRQSPNLMDTPSKKSGLLNQCFELQLPQSDLAHRAELVSVFQNAGATTPSCISVSPEGVVRYWPAIVHEGVSVEQHVSLQGQECDSLTDVESLGCILATTTCTVLLIQPQLIGGRHTLKCKTLKIPIGWLGGISKRMSSLIFGPIASEHTVESGIVRVLSISSISGDTWTVYVLADHSLQKWQIWKNDTEELIFVVELNRMVRDNFRSALWENCVGDQTNIDTWLLDIQSDKDSVIVLAAAVNISISPRVHYAMISLQTNSSQPPTNVKDFLLLKMTDLYRENNSNDALLYRFLLCGSYAYLYNQKSITVIKPQEEPDVLEFNTPQDFLLAGSICVNTPIFFSRNHGLVAISCNEISNDLNLSSTCPNTPIDTSFNENIVVNNLSIYNMDPEEMYGAYKDTLGQLKAAFIFYIKNQEHAYKEILQAIFPSDSSKLPGIDSLLDKIVVMMCKDLMDDVPASDPRWNKETPVGLGSSYSMQVVHQLEDKQKIHSLFVKFLKESGLWTRLAASTIRTNTMATVYVLVELAEKSVAAIALKNASNSRTLETAIERAVTDSETQPENGLTYQDIFFREVSQIHRGIQEMVNYSEDASHSNMSPSQIIEIISETDDIILGVFKDVMRYREQNAQHFRPSETAQALAPDFLPWTVANGPDGLFNPLSQMHFLTYNYGIILTNDERLKNDLFEFLVSLTDVILDGRKSHLESIRGTTFEEIVYKQYCTDREKFMKPFLQEKEWERCAKLAEKYLDFDTLMMICESSGNQRRLNDYLDRFSNEGFSEHVYNWLLKENKQGKLIDMCKQVGKSKNLQKLTSFLSDHPSLSWMQEIFDKKYNQAADTLQKLAASETESITRQKTMYSLCKLTKLASANQDCDPYMRNIEARLDLISYQEDIPDYVLQQFGYDTIHIKVIPPKDMINLYICKEYKEAGELEFKKALDLLAFIDDEELKQELSLKIWRYALLRDLWKHENLDSPLEILQNKLFFKLVDLATILDGDGWSLLPSLDTLLDDDLLKDLQDNTNFQFLIKTGYEHIYRSQNVE</sequence>
<evidence type="ECO:0000313" key="11">
    <source>
        <dbReference type="Proteomes" id="UP000719412"/>
    </source>
</evidence>
<dbReference type="Gene3D" id="1.20.58.1380">
    <property type="match status" value="1"/>
</dbReference>
<keyword evidence="3" id="KW-0813">Transport</keyword>
<dbReference type="PANTHER" id="PTHR13405">
    <property type="entry name" value="NUCLEAR PORE COMPLEX PROTEIN NUP133"/>
    <property type="match status" value="1"/>
</dbReference>
<dbReference type="Pfam" id="PF08801">
    <property type="entry name" value="Nucleoporin_N"/>
    <property type="match status" value="1"/>
</dbReference>
<dbReference type="Gene3D" id="2.130.10.10">
    <property type="entry name" value="YVTN repeat-like/Quinoprotein amine dehydrogenase"/>
    <property type="match status" value="1"/>
</dbReference>
<reference evidence="10" key="2">
    <citation type="submission" date="2021-08" db="EMBL/GenBank/DDBJ databases">
        <authorList>
            <person name="Eriksson T."/>
        </authorList>
    </citation>
    <scope>NUCLEOTIDE SEQUENCE</scope>
    <source>
        <strain evidence="10">Stoneville</strain>
        <tissue evidence="10">Whole head</tissue>
    </source>
</reference>
<dbReference type="Pfam" id="PF03177">
    <property type="entry name" value="Nucleoporin_C"/>
    <property type="match status" value="1"/>
</dbReference>
<feature type="domain" description="Nucleoporin Nup133/Nup155-like N-terminal" evidence="9">
    <location>
        <begin position="10"/>
        <end position="304"/>
    </location>
</feature>
<keyword evidence="7" id="KW-0539">Nucleus</keyword>
<dbReference type="InterPro" id="IPR014908">
    <property type="entry name" value="Nucleoporin_Nup133/Nup155_N"/>
</dbReference>
<keyword evidence="11" id="KW-1185">Reference proteome</keyword>
<keyword evidence="6" id="KW-0811">Translocation</keyword>
<feature type="domain" description="Nucleoporin Nup133/Nup155-like C-terminal" evidence="8">
    <location>
        <begin position="765"/>
        <end position="934"/>
    </location>
</feature>
<protein>
    <recommendedName>
        <fullName evidence="12">Nuclear pore complex protein Nup133</fullName>
    </recommendedName>
</protein>
<keyword evidence="4" id="KW-0509">mRNA transport</keyword>
<dbReference type="GO" id="GO:0000972">
    <property type="term" value="P:transcription-dependent tethering of RNA polymerase II gene DNA at nuclear periphery"/>
    <property type="evidence" value="ECO:0007669"/>
    <property type="project" value="TreeGrafter"/>
</dbReference>
<dbReference type="GO" id="GO:0031080">
    <property type="term" value="C:nuclear pore outer ring"/>
    <property type="evidence" value="ECO:0007669"/>
    <property type="project" value="TreeGrafter"/>
</dbReference>
<dbReference type="GO" id="GO:0016973">
    <property type="term" value="P:poly(A)+ mRNA export from nucleus"/>
    <property type="evidence" value="ECO:0007669"/>
    <property type="project" value="TreeGrafter"/>
</dbReference>
<evidence type="ECO:0000256" key="4">
    <source>
        <dbReference type="ARBA" id="ARBA00022816"/>
    </source>
</evidence>
<evidence type="ECO:0000256" key="2">
    <source>
        <dbReference type="ARBA" id="ARBA00005569"/>
    </source>
</evidence>
<dbReference type="PANTHER" id="PTHR13405:SF11">
    <property type="entry name" value="NUCLEAR PORE COMPLEX PROTEIN NUP133"/>
    <property type="match status" value="1"/>
</dbReference>
<name>A0A8J6HE12_TENMO</name>
<dbReference type="InterPro" id="IPR007187">
    <property type="entry name" value="Nucleoporin_Nup133/Nup155_C"/>
</dbReference>
<evidence type="ECO:0000256" key="1">
    <source>
        <dbReference type="ARBA" id="ARBA00004259"/>
    </source>
</evidence>
<dbReference type="GO" id="GO:0006606">
    <property type="term" value="P:protein import into nucleus"/>
    <property type="evidence" value="ECO:0007669"/>
    <property type="project" value="TreeGrafter"/>
</dbReference>
<proteinExistence type="inferred from homology"/>
<evidence type="ECO:0000259" key="9">
    <source>
        <dbReference type="Pfam" id="PF08801"/>
    </source>
</evidence>
<evidence type="ECO:0000256" key="6">
    <source>
        <dbReference type="ARBA" id="ARBA00023010"/>
    </source>
</evidence>
<dbReference type="InterPro" id="IPR037624">
    <property type="entry name" value="Nup133-like"/>
</dbReference>
<evidence type="ECO:0000259" key="8">
    <source>
        <dbReference type="Pfam" id="PF03177"/>
    </source>
</evidence>
<dbReference type="Gene3D" id="1.25.40.700">
    <property type="match status" value="1"/>
</dbReference>
<organism evidence="10 11">
    <name type="scientific">Tenebrio molitor</name>
    <name type="common">Yellow mealworm beetle</name>
    <dbReference type="NCBI Taxonomy" id="7067"/>
    <lineage>
        <taxon>Eukaryota</taxon>
        <taxon>Metazoa</taxon>
        <taxon>Ecdysozoa</taxon>
        <taxon>Arthropoda</taxon>
        <taxon>Hexapoda</taxon>
        <taxon>Insecta</taxon>
        <taxon>Pterygota</taxon>
        <taxon>Neoptera</taxon>
        <taxon>Endopterygota</taxon>
        <taxon>Coleoptera</taxon>
        <taxon>Polyphaga</taxon>
        <taxon>Cucujiformia</taxon>
        <taxon>Tenebrionidae</taxon>
        <taxon>Tenebrio</taxon>
    </lineage>
</organism>
<dbReference type="EMBL" id="JABDTM020026109">
    <property type="protein sequence ID" value="KAH0812372.1"/>
    <property type="molecule type" value="Genomic_DNA"/>
</dbReference>
<evidence type="ECO:0008006" key="12">
    <source>
        <dbReference type="Google" id="ProtNLM"/>
    </source>
</evidence>
<dbReference type="AlphaFoldDB" id="A0A8J6HE12"/>
<comment type="subcellular location">
    <subcellularLocation>
        <location evidence="1">Nucleus envelope</location>
    </subcellularLocation>
</comment>
<evidence type="ECO:0000313" key="10">
    <source>
        <dbReference type="EMBL" id="KAH0812372.1"/>
    </source>
</evidence>
<dbReference type="GO" id="GO:0017056">
    <property type="term" value="F:structural constituent of nuclear pore"/>
    <property type="evidence" value="ECO:0007669"/>
    <property type="project" value="InterPro"/>
</dbReference>
<gene>
    <name evidence="10" type="ORF">GEV33_010420</name>
</gene>